<gene>
    <name evidence="1" type="ORF">EZS27_011723</name>
</gene>
<proteinExistence type="predicted"/>
<accession>A0A5J4S2W1</accession>
<dbReference type="PANTHER" id="PTHR37835">
    <property type="entry name" value="ALPHA-CLOSTRIPAIN"/>
    <property type="match status" value="1"/>
</dbReference>
<comment type="caution">
    <text evidence="1">The sequence shown here is derived from an EMBL/GenBank/DDBJ whole genome shotgun (WGS) entry which is preliminary data.</text>
</comment>
<keyword evidence="1" id="KW-0378">Hydrolase</keyword>
<dbReference type="Pfam" id="PF03415">
    <property type="entry name" value="Peptidase_C11"/>
    <property type="match status" value="1"/>
</dbReference>
<reference evidence="1" key="1">
    <citation type="submission" date="2019-03" db="EMBL/GenBank/DDBJ databases">
        <title>Single cell metagenomics reveals metabolic interactions within the superorganism composed of flagellate Streblomastix strix and complex community of Bacteroidetes bacteria on its surface.</title>
        <authorList>
            <person name="Treitli S.C."/>
            <person name="Kolisko M."/>
            <person name="Husnik F."/>
            <person name="Keeling P."/>
            <person name="Hampl V."/>
        </authorList>
    </citation>
    <scope>NUCLEOTIDE SEQUENCE</scope>
    <source>
        <strain evidence="1">STM</strain>
    </source>
</reference>
<dbReference type="EMBL" id="SNRY01000462">
    <property type="protein sequence ID" value="KAA6340414.1"/>
    <property type="molecule type" value="Genomic_DNA"/>
</dbReference>
<dbReference type="AlphaFoldDB" id="A0A5J4S2W1"/>
<dbReference type="InterPro" id="IPR005077">
    <property type="entry name" value="Peptidase_C11"/>
</dbReference>
<dbReference type="Gene3D" id="3.40.50.11970">
    <property type="match status" value="1"/>
</dbReference>
<organism evidence="1">
    <name type="scientific">termite gut metagenome</name>
    <dbReference type="NCBI Taxonomy" id="433724"/>
    <lineage>
        <taxon>unclassified sequences</taxon>
        <taxon>metagenomes</taxon>
        <taxon>organismal metagenomes</taxon>
    </lineage>
</organism>
<dbReference type="EC" id="3.4.22.8" evidence="1"/>
<evidence type="ECO:0000313" key="1">
    <source>
        <dbReference type="EMBL" id="KAA6340414.1"/>
    </source>
</evidence>
<dbReference type="PANTHER" id="PTHR37835:SF1">
    <property type="entry name" value="ALPHA-CLOSTRIPAIN"/>
    <property type="match status" value="1"/>
</dbReference>
<protein>
    <submittedName>
        <fullName evidence="1">Clostripain</fullName>
        <ecNumber evidence="1">3.4.22.8</ecNumber>
    </submittedName>
</protein>
<dbReference type="GO" id="GO:0004197">
    <property type="term" value="F:cysteine-type endopeptidase activity"/>
    <property type="evidence" value="ECO:0007669"/>
    <property type="project" value="UniProtKB-EC"/>
</dbReference>
<name>A0A5J4S2W1_9ZZZZ</name>
<dbReference type="PROSITE" id="PS51257">
    <property type="entry name" value="PROKAR_LIPOPROTEIN"/>
    <property type="match status" value="1"/>
</dbReference>
<sequence>MKKTIYNCLWSCVLVVFYACKDDVTETINGRTVLVYMAADNSLSSLAGNDFEEMMEGFAEVDNDADNLIVYLDDKTKPQLIRILKNNVGKVVRQVIWTYDDQNSVDVKVMQEILSRTFNNFPAKSYGLVLWSHGDGWGPPDWKKTSRSFGQDGNDKMNISDLRNILESYHFDFILFDACFMQTVEVAYELRACSDYFIGSPTEIPGPGAPYQILVKSMFATCSTEETAIDIARNYYDFYALKYKEGQGSSNQNWTGGVSVSVVKSTELIPLAVATKNIFTQYLNREIVVDISGIMCYDPLRYPSYYYDIDSFIHSLTEDNNTDYTLWHTAFENAVPYFETTEKNYSMYGGGGMFSMKNATGLSIYIPNKNLKDINAFYATYQWYTAAGWDETELF</sequence>